<feature type="domain" description="Thioredoxin" evidence="3">
    <location>
        <begin position="13"/>
        <end position="140"/>
    </location>
</feature>
<dbReference type="EMBL" id="JAGPNK010000006">
    <property type="protein sequence ID" value="KAH7319828.1"/>
    <property type="molecule type" value="Genomic_DNA"/>
</dbReference>
<dbReference type="Gene3D" id="3.40.30.10">
    <property type="entry name" value="Glutaredoxin"/>
    <property type="match status" value="1"/>
</dbReference>
<evidence type="ECO:0000256" key="1">
    <source>
        <dbReference type="ARBA" id="ARBA00008987"/>
    </source>
</evidence>
<dbReference type="OrthoDB" id="10263751at2759"/>
<dbReference type="AlphaFoldDB" id="A0A8K0SWG5"/>
<evidence type="ECO:0000313" key="4">
    <source>
        <dbReference type="EMBL" id="KAH7319828.1"/>
    </source>
</evidence>
<dbReference type="NCBIfam" id="TIGR01068">
    <property type="entry name" value="thioredoxin"/>
    <property type="match status" value="1"/>
</dbReference>
<dbReference type="SUPFAM" id="SSF52833">
    <property type="entry name" value="Thioredoxin-like"/>
    <property type="match status" value="1"/>
</dbReference>
<dbReference type="Proteomes" id="UP000813444">
    <property type="component" value="Unassembled WGS sequence"/>
</dbReference>
<dbReference type="InterPro" id="IPR013766">
    <property type="entry name" value="Thioredoxin_domain"/>
</dbReference>
<dbReference type="FunFam" id="3.40.30.10:FF:000245">
    <property type="entry name" value="Thioredoxin"/>
    <property type="match status" value="1"/>
</dbReference>
<dbReference type="PANTHER" id="PTHR46115">
    <property type="entry name" value="THIOREDOXIN-LIKE PROTEIN 1"/>
    <property type="match status" value="1"/>
</dbReference>
<comment type="caution">
    <text evidence="4">The sequence shown here is derived from an EMBL/GenBank/DDBJ whole genome shotgun (WGS) entry which is preliminary data.</text>
</comment>
<dbReference type="PROSITE" id="PS00194">
    <property type="entry name" value="THIOREDOXIN_1"/>
    <property type="match status" value="1"/>
</dbReference>
<evidence type="ECO:0000256" key="2">
    <source>
        <dbReference type="ARBA" id="ARBA00023157"/>
    </source>
</evidence>
<reference evidence="4" key="1">
    <citation type="journal article" date="2021" name="Nat. Commun.">
        <title>Genetic determinants of endophytism in the Arabidopsis root mycobiome.</title>
        <authorList>
            <person name="Mesny F."/>
            <person name="Miyauchi S."/>
            <person name="Thiergart T."/>
            <person name="Pickel B."/>
            <person name="Atanasova L."/>
            <person name="Karlsson M."/>
            <person name="Huettel B."/>
            <person name="Barry K.W."/>
            <person name="Haridas S."/>
            <person name="Chen C."/>
            <person name="Bauer D."/>
            <person name="Andreopoulos W."/>
            <person name="Pangilinan J."/>
            <person name="LaButti K."/>
            <person name="Riley R."/>
            <person name="Lipzen A."/>
            <person name="Clum A."/>
            <person name="Drula E."/>
            <person name="Henrissat B."/>
            <person name="Kohler A."/>
            <person name="Grigoriev I.V."/>
            <person name="Martin F.M."/>
            <person name="Hacquard S."/>
        </authorList>
    </citation>
    <scope>NUCLEOTIDE SEQUENCE</scope>
    <source>
        <strain evidence="4">MPI-CAGE-CH-0235</strain>
    </source>
</reference>
<keyword evidence="2" id="KW-1015">Disulfide bond</keyword>
<accession>A0A8K0SWG5</accession>
<proteinExistence type="inferred from homology"/>
<name>A0A8K0SWG5_9HYPO</name>
<dbReference type="PROSITE" id="PS51352">
    <property type="entry name" value="THIOREDOXIN_2"/>
    <property type="match status" value="1"/>
</dbReference>
<evidence type="ECO:0000313" key="5">
    <source>
        <dbReference type="Proteomes" id="UP000813444"/>
    </source>
</evidence>
<gene>
    <name evidence="4" type="ORF">B0I35DRAFT_429957</name>
</gene>
<keyword evidence="5" id="KW-1185">Reference proteome</keyword>
<dbReference type="InterPro" id="IPR017937">
    <property type="entry name" value="Thioredoxin_CS"/>
</dbReference>
<dbReference type="InterPro" id="IPR005746">
    <property type="entry name" value="Thioredoxin"/>
</dbReference>
<evidence type="ECO:0000259" key="3">
    <source>
        <dbReference type="PROSITE" id="PS51352"/>
    </source>
</evidence>
<organism evidence="4 5">
    <name type="scientific">Stachybotrys elegans</name>
    <dbReference type="NCBI Taxonomy" id="80388"/>
    <lineage>
        <taxon>Eukaryota</taxon>
        <taxon>Fungi</taxon>
        <taxon>Dikarya</taxon>
        <taxon>Ascomycota</taxon>
        <taxon>Pezizomycotina</taxon>
        <taxon>Sordariomycetes</taxon>
        <taxon>Hypocreomycetidae</taxon>
        <taxon>Hypocreales</taxon>
        <taxon>Stachybotryaceae</taxon>
        <taxon>Stachybotrys</taxon>
    </lineage>
</organism>
<comment type="similarity">
    <text evidence="1">Belongs to the thioredoxin family.</text>
</comment>
<dbReference type="CDD" id="cd02947">
    <property type="entry name" value="TRX_family"/>
    <property type="match status" value="1"/>
</dbReference>
<dbReference type="InterPro" id="IPR036249">
    <property type="entry name" value="Thioredoxin-like_sf"/>
</dbReference>
<dbReference type="GO" id="GO:0015035">
    <property type="term" value="F:protein-disulfide reductase activity"/>
    <property type="evidence" value="ECO:0007669"/>
    <property type="project" value="InterPro"/>
</dbReference>
<protein>
    <submittedName>
        <fullName evidence="4">Thioredoxin</fullName>
    </submittedName>
</protein>
<dbReference type="Pfam" id="PF00085">
    <property type="entry name" value="Thioredoxin"/>
    <property type="match status" value="1"/>
</dbReference>
<dbReference type="PRINTS" id="PR00421">
    <property type="entry name" value="THIOREDOXIN"/>
</dbReference>
<sequence length="140" mass="15528">MAAARSLLSATVLGRMARAPSVTMARQFHATSRRQVVHHIKSQAEFAEALKESTVIVDFFATWCGPCKAISPFLTKMSDEAQNQGIKFLKLDVDELPELTAELGVRAMPTFMVFQNGKKVDEMMGAHIPGLQNMVEKHRP</sequence>